<dbReference type="InterPro" id="IPR011992">
    <property type="entry name" value="EF-hand-dom_pair"/>
</dbReference>
<dbReference type="SUPFAM" id="SSF47473">
    <property type="entry name" value="EF-hand"/>
    <property type="match status" value="1"/>
</dbReference>
<dbReference type="EMBL" id="JALJOU010000002">
    <property type="protein sequence ID" value="KAK9845893.1"/>
    <property type="molecule type" value="Genomic_DNA"/>
</dbReference>
<protein>
    <recommendedName>
        <fullName evidence="3">EF-hand domain-containing protein</fullName>
    </recommendedName>
</protein>
<sequence>MEGLVLQLLHQSPGGGTPKLSEAAWEARAVAVFSEAAAGAASSTVDIVKLYNLLANRRGVLRRGQFVQGLQIYARAHALVEAEPPAQQAQQGRRDCRRRKQLAYLGQLLAEFTVGNNGRMTSREFQAFLQRGGGRLAHLANSLFHTVDSAQQGALSLQDILRVLHPRAGTADLAAMAAAMQARKRRRHQENDYEKQFAEMRDIFVAYDIEHSGELNRARFTEAFMAAGYDAEGAGDMFDRIDLDHGGTVSLDEFAAWWLSDSHKAGSSAAGGSGSAGVPVSSTAAAIG</sequence>
<dbReference type="GO" id="GO:0005509">
    <property type="term" value="F:calcium ion binding"/>
    <property type="evidence" value="ECO:0007669"/>
    <property type="project" value="InterPro"/>
</dbReference>
<proteinExistence type="predicted"/>
<evidence type="ECO:0000256" key="2">
    <source>
        <dbReference type="SAM" id="MobiDB-lite"/>
    </source>
</evidence>
<name>A0AAW1SI01_9CHLO</name>
<dbReference type="Proteomes" id="UP001445335">
    <property type="component" value="Unassembled WGS sequence"/>
</dbReference>
<keyword evidence="5" id="KW-1185">Reference proteome</keyword>
<dbReference type="AlphaFoldDB" id="A0AAW1SI01"/>
<dbReference type="Pfam" id="PF13499">
    <property type="entry name" value="EF-hand_7"/>
    <property type="match status" value="1"/>
</dbReference>
<dbReference type="PROSITE" id="PS50222">
    <property type="entry name" value="EF_HAND_2"/>
    <property type="match status" value="1"/>
</dbReference>
<accession>A0AAW1SI01</accession>
<evidence type="ECO:0000313" key="4">
    <source>
        <dbReference type="EMBL" id="KAK9845893.1"/>
    </source>
</evidence>
<evidence type="ECO:0000259" key="3">
    <source>
        <dbReference type="PROSITE" id="PS50222"/>
    </source>
</evidence>
<feature type="compositionally biased region" description="Low complexity" evidence="2">
    <location>
        <begin position="276"/>
        <end position="288"/>
    </location>
</feature>
<evidence type="ECO:0000313" key="5">
    <source>
        <dbReference type="Proteomes" id="UP001445335"/>
    </source>
</evidence>
<dbReference type="Gene3D" id="1.10.238.10">
    <property type="entry name" value="EF-hand"/>
    <property type="match status" value="1"/>
</dbReference>
<dbReference type="CDD" id="cd00051">
    <property type="entry name" value="EFh"/>
    <property type="match status" value="1"/>
</dbReference>
<evidence type="ECO:0000256" key="1">
    <source>
        <dbReference type="ARBA" id="ARBA00022837"/>
    </source>
</evidence>
<keyword evidence="1" id="KW-0106">Calcium</keyword>
<dbReference type="PROSITE" id="PS00018">
    <property type="entry name" value="EF_HAND_1"/>
    <property type="match status" value="1"/>
</dbReference>
<dbReference type="InterPro" id="IPR002048">
    <property type="entry name" value="EF_hand_dom"/>
</dbReference>
<comment type="caution">
    <text evidence="4">The sequence shown here is derived from an EMBL/GenBank/DDBJ whole genome shotgun (WGS) entry which is preliminary data.</text>
</comment>
<organism evidence="4 5">
    <name type="scientific">Elliptochloris bilobata</name>
    <dbReference type="NCBI Taxonomy" id="381761"/>
    <lineage>
        <taxon>Eukaryota</taxon>
        <taxon>Viridiplantae</taxon>
        <taxon>Chlorophyta</taxon>
        <taxon>core chlorophytes</taxon>
        <taxon>Trebouxiophyceae</taxon>
        <taxon>Trebouxiophyceae incertae sedis</taxon>
        <taxon>Elliptochloris clade</taxon>
        <taxon>Elliptochloris</taxon>
    </lineage>
</organism>
<gene>
    <name evidence="4" type="ORF">WJX81_005379</name>
</gene>
<feature type="region of interest" description="Disordered" evidence="2">
    <location>
        <begin position="268"/>
        <end position="288"/>
    </location>
</feature>
<reference evidence="4 5" key="1">
    <citation type="journal article" date="2024" name="Nat. Commun.">
        <title>Phylogenomics reveals the evolutionary origins of lichenization in chlorophyte algae.</title>
        <authorList>
            <person name="Puginier C."/>
            <person name="Libourel C."/>
            <person name="Otte J."/>
            <person name="Skaloud P."/>
            <person name="Haon M."/>
            <person name="Grisel S."/>
            <person name="Petersen M."/>
            <person name="Berrin J.G."/>
            <person name="Delaux P.M."/>
            <person name="Dal Grande F."/>
            <person name="Keller J."/>
        </authorList>
    </citation>
    <scope>NUCLEOTIDE SEQUENCE [LARGE SCALE GENOMIC DNA]</scope>
    <source>
        <strain evidence="4 5">SAG 245.80</strain>
    </source>
</reference>
<feature type="domain" description="EF-hand" evidence="3">
    <location>
        <begin position="229"/>
        <end position="264"/>
    </location>
</feature>
<dbReference type="InterPro" id="IPR018247">
    <property type="entry name" value="EF_Hand_1_Ca_BS"/>
</dbReference>